<proteinExistence type="predicted"/>
<organism evidence="1 2">
    <name type="scientific">Candidatus Brocadia fulgida</name>
    <dbReference type="NCBI Taxonomy" id="380242"/>
    <lineage>
        <taxon>Bacteria</taxon>
        <taxon>Pseudomonadati</taxon>
        <taxon>Planctomycetota</taxon>
        <taxon>Candidatus Brocadiia</taxon>
        <taxon>Candidatus Brocadiales</taxon>
        <taxon>Candidatus Brocadiaceae</taxon>
        <taxon>Candidatus Brocadia</taxon>
    </lineage>
</organism>
<dbReference type="Proteomes" id="UP000034954">
    <property type="component" value="Unassembled WGS sequence"/>
</dbReference>
<gene>
    <name evidence="1" type="ORF">BROFUL_01106</name>
</gene>
<reference evidence="1 2" key="1">
    <citation type="journal article" date="2013" name="BMC Microbiol.">
        <title>Identification of the type II cytochrome c maturation pathway in anammox bacteria by comparative genomics.</title>
        <authorList>
            <person name="Ferousi C."/>
            <person name="Speth D.R."/>
            <person name="Reimann J."/>
            <person name="Op den Camp H.J."/>
            <person name="Allen J.W."/>
            <person name="Keltjens J.T."/>
            <person name="Jetten M.S."/>
        </authorList>
    </citation>
    <scope>NUCLEOTIDE SEQUENCE [LARGE SCALE GENOMIC DNA]</scope>
    <source>
        <strain evidence="1">RU1</strain>
    </source>
</reference>
<evidence type="ECO:0000313" key="1">
    <source>
        <dbReference type="EMBL" id="KKO20147.1"/>
    </source>
</evidence>
<keyword evidence="2" id="KW-1185">Reference proteome</keyword>
<dbReference type="EMBL" id="LAQJ01000122">
    <property type="protein sequence ID" value="KKO20147.1"/>
    <property type="molecule type" value="Genomic_DNA"/>
</dbReference>
<protein>
    <submittedName>
        <fullName evidence="1">Uncharacterized protein</fullName>
    </submittedName>
</protein>
<sequence length="49" mass="5796">MKKDVALKEIENIKNQLVRKYKPEEVEERIALGDPFVNKIFKKGKFLYG</sequence>
<name>A0A0M2UWE1_9BACT</name>
<dbReference type="AlphaFoldDB" id="A0A0M2UWE1"/>
<comment type="caution">
    <text evidence="1">The sequence shown here is derived from an EMBL/GenBank/DDBJ whole genome shotgun (WGS) entry which is preliminary data.</text>
</comment>
<evidence type="ECO:0000313" key="2">
    <source>
        <dbReference type="Proteomes" id="UP000034954"/>
    </source>
</evidence>
<accession>A0A0M2UWE1</accession>